<reference evidence="7" key="1">
    <citation type="journal article" date="2020" name="Stud. Mycol.">
        <title>101 Dothideomycetes genomes: a test case for predicting lifestyles and emergence of pathogens.</title>
        <authorList>
            <person name="Haridas S."/>
            <person name="Albert R."/>
            <person name="Binder M."/>
            <person name="Bloem J."/>
            <person name="Labutti K."/>
            <person name="Salamov A."/>
            <person name="Andreopoulos B."/>
            <person name="Baker S."/>
            <person name="Barry K."/>
            <person name="Bills G."/>
            <person name="Bluhm B."/>
            <person name="Cannon C."/>
            <person name="Castanera R."/>
            <person name="Culley D."/>
            <person name="Daum C."/>
            <person name="Ezra D."/>
            <person name="Gonzalez J."/>
            <person name="Henrissat B."/>
            <person name="Kuo A."/>
            <person name="Liang C."/>
            <person name="Lipzen A."/>
            <person name="Lutzoni F."/>
            <person name="Magnuson J."/>
            <person name="Mondo S."/>
            <person name="Nolan M."/>
            <person name="Ohm R."/>
            <person name="Pangilinan J."/>
            <person name="Park H.-J."/>
            <person name="Ramirez L."/>
            <person name="Alfaro M."/>
            <person name="Sun H."/>
            <person name="Tritt A."/>
            <person name="Yoshinaga Y."/>
            <person name="Zwiers L.-H."/>
            <person name="Turgeon B."/>
            <person name="Goodwin S."/>
            <person name="Spatafora J."/>
            <person name="Crous P."/>
            <person name="Grigoriev I."/>
        </authorList>
    </citation>
    <scope>NUCLEOTIDE SEQUENCE</scope>
    <source>
        <strain evidence="7">CBS 107.79</strain>
    </source>
</reference>
<evidence type="ECO:0000256" key="3">
    <source>
        <dbReference type="ARBA" id="ARBA00022989"/>
    </source>
</evidence>
<dbReference type="InterPro" id="IPR035952">
    <property type="entry name" value="Rhomboid-like_sf"/>
</dbReference>
<feature type="transmembrane region" description="Helical" evidence="5">
    <location>
        <begin position="155"/>
        <end position="173"/>
    </location>
</feature>
<feature type="transmembrane region" description="Helical" evidence="5">
    <location>
        <begin position="38"/>
        <end position="59"/>
    </location>
</feature>
<evidence type="ECO:0000259" key="6">
    <source>
        <dbReference type="Pfam" id="PF01694"/>
    </source>
</evidence>
<evidence type="ECO:0000313" key="8">
    <source>
        <dbReference type="Proteomes" id="UP000800036"/>
    </source>
</evidence>
<dbReference type="Pfam" id="PF01694">
    <property type="entry name" value="Rhomboid"/>
    <property type="match status" value="1"/>
</dbReference>
<name>A0A6A5VF77_9PLEO</name>
<dbReference type="InterPro" id="IPR022764">
    <property type="entry name" value="Peptidase_S54_rhomboid_dom"/>
</dbReference>
<comment type="subcellular location">
    <subcellularLocation>
        <location evidence="1">Membrane</location>
        <topology evidence="1">Multi-pass membrane protein</topology>
    </subcellularLocation>
</comment>
<dbReference type="AlphaFoldDB" id="A0A6A5VF77"/>
<evidence type="ECO:0000313" key="7">
    <source>
        <dbReference type="EMBL" id="KAF1976153.1"/>
    </source>
</evidence>
<keyword evidence="8" id="KW-1185">Reference proteome</keyword>
<proteinExistence type="predicted"/>
<dbReference type="OrthoDB" id="10260614at2759"/>
<feature type="transmembrane region" description="Helical" evidence="5">
    <location>
        <begin position="180"/>
        <end position="199"/>
    </location>
</feature>
<organism evidence="7 8">
    <name type="scientific">Bimuria novae-zelandiae CBS 107.79</name>
    <dbReference type="NCBI Taxonomy" id="1447943"/>
    <lineage>
        <taxon>Eukaryota</taxon>
        <taxon>Fungi</taxon>
        <taxon>Dikarya</taxon>
        <taxon>Ascomycota</taxon>
        <taxon>Pezizomycotina</taxon>
        <taxon>Dothideomycetes</taxon>
        <taxon>Pleosporomycetidae</taxon>
        <taxon>Pleosporales</taxon>
        <taxon>Massarineae</taxon>
        <taxon>Didymosphaeriaceae</taxon>
        <taxon>Bimuria</taxon>
    </lineage>
</organism>
<dbReference type="Proteomes" id="UP000800036">
    <property type="component" value="Unassembled WGS sequence"/>
</dbReference>
<dbReference type="Gene3D" id="1.20.1540.10">
    <property type="entry name" value="Rhomboid-like"/>
    <property type="match status" value="1"/>
</dbReference>
<keyword evidence="4 5" id="KW-0472">Membrane</keyword>
<feature type="transmembrane region" description="Helical" evidence="5">
    <location>
        <begin position="270"/>
        <end position="288"/>
    </location>
</feature>
<dbReference type="PANTHER" id="PTHR43066">
    <property type="entry name" value="RHOMBOID-RELATED PROTEIN"/>
    <property type="match status" value="1"/>
</dbReference>
<dbReference type="SUPFAM" id="SSF144091">
    <property type="entry name" value="Rhomboid-like"/>
    <property type="match status" value="1"/>
</dbReference>
<dbReference type="GO" id="GO:0016020">
    <property type="term" value="C:membrane"/>
    <property type="evidence" value="ECO:0007669"/>
    <property type="project" value="UniProtKB-SubCell"/>
</dbReference>
<keyword evidence="2 5" id="KW-0812">Transmembrane</keyword>
<feature type="transmembrane region" description="Helical" evidence="5">
    <location>
        <begin position="238"/>
        <end position="258"/>
    </location>
</feature>
<sequence length="313" mass="35021">MKEKSGSATPNEGGGIDIIMDAKEQAIQENIAIQRRKLLWPGIWTLFALAGTYGTLAYLDAKLGNPFPSDDDIPERTAAHLPKTWYLTPTVIREGSKAFWHDLDKLTTGIVVAVLAIHLLKKSPLPIWENLLHITGERKWTAFTYPFVHAGWDHAVLNMATLAWVLPSVVHYFEDDKYHTSAFLISVPLITSFLTHFVYRLNLASGIMMNMGASGVVAAAFGVYCVKYAKEKMWTPNFFVIRLDAMYWGLLFIAHQTWKMVKLPTGGNRPAYLVHLASLGIGAGYAYFDLKHHLWIPLVSEVSGKVSKEESTT</sequence>
<evidence type="ECO:0000256" key="5">
    <source>
        <dbReference type="SAM" id="Phobius"/>
    </source>
</evidence>
<feature type="transmembrane region" description="Helical" evidence="5">
    <location>
        <begin position="205"/>
        <end position="226"/>
    </location>
</feature>
<feature type="domain" description="Peptidase S54 rhomboid" evidence="6">
    <location>
        <begin position="138"/>
        <end position="290"/>
    </location>
</feature>
<protein>
    <recommendedName>
        <fullName evidence="6">Peptidase S54 rhomboid domain-containing protein</fullName>
    </recommendedName>
</protein>
<evidence type="ECO:0000256" key="4">
    <source>
        <dbReference type="ARBA" id="ARBA00023136"/>
    </source>
</evidence>
<dbReference type="GO" id="GO:0004252">
    <property type="term" value="F:serine-type endopeptidase activity"/>
    <property type="evidence" value="ECO:0007669"/>
    <property type="project" value="InterPro"/>
</dbReference>
<evidence type="ECO:0000256" key="2">
    <source>
        <dbReference type="ARBA" id="ARBA00022692"/>
    </source>
</evidence>
<gene>
    <name evidence="7" type="ORF">BU23DRAFT_456081</name>
</gene>
<evidence type="ECO:0000256" key="1">
    <source>
        <dbReference type="ARBA" id="ARBA00004141"/>
    </source>
</evidence>
<dbReference type="EMBL" id="ML976667">
    <property type="protein sequence ID" value="KAF1976153.1"/>
    <property type="molecule type" value="Genomic_DNA"/>
</dbReference>
<dbReference type="PANTHER" id="PTHR43066:SF11">
    <property type="entry name" value="PEPTIDASE S54 RHOMBOID DOMAIN-CONTAINING PROTEIN"/>
    <property type="match status" value="1"/>
</dbReference>
<accession>A0A6A5VF77</accession>
<keyword evidence="3 5" id="KW-1133">Transmembrane helix</keyword>